<evidence type="ECO:0000259" key="1">
    <source>
        <dbReference type="Pfam" id="PF21722"/>
    </source>
</evidence>
<dbReference type="InterPro" id="IPR049304">
    <property type="entry name" value="Gly_rich_dom"/>
</dbReference>
<protein>
    <submittedName>
        <fullName evidence="2">Minor tail protein</fullName>
    </submittedName>
</protein>
<name>A0A482J8G8_9CAUD</name>
<evidence type="ECO:0000313" key="3">
    <source>
        <dbReference type="Proteomes" id="UP000294943"/>
    </source>
</evidence>
<feature type="domain" description="Glycine-rich" evidence="1">
    <location>
        <begin position="638"/>
        <end position="817"/>
    </location>
</feature>
<organism evidence="2 3">
    <name type="scientific">Mycobacterium phage Pinnie</name>
    <dbReference type="NCBI Taxonomy" id="2517965"/>
    <lineage>
        <taxon>Viruses</taxon>
        <taxon>Duplodnaviria</taxon>
        <taxon>Heunggongvirae</taxon>
        <taxon>Uroviricota</taxon>
        <taxon>Caudoviricetes</taxon>
        <taxon>Gclasvirinae</taxon>
        <taxon>Pinnievirus</taxon>
        <taxon>Pinnievirus pinnie</taxon>
    </lineage>
</organism>
<dbReference type="EMBL" id="MK494105">
    <property type="protein sequence ID" value="QBP30237.1"/>
    <property type="molecule type" value="Genomic_DNA"/>
</dbReference>
<proteinExistence type="predicted"/>
<dbReference type="Proteomes" id="UP000294943">
    <property type="component" value="Segment"/>
</dbReference>
<reference evidence="2 3" key="1">
    <citation type="submission" date="2019-02" db="EMBL/GenBank/DDBJ databases">
        <authorList>
            <person name="Snodgrass R."/>
            <person name="Smith E."/>
            <person name="Crawford I."/>
            <person name="Engstrom J."/>
            <person name="Gendron A."/>
            <person name="Guevara E."/>
            <person name="Kramer K."/>
            <person name="Steinberg Z."/>
            <person name="Walls L."/>
            <person name="Wright R."/>
            <person name="Smith-Flores H.F."/>
            <person name="Ettinger A.-S.H."/>
            <person name="Haydock J."/>
            <person name="Anders K.R."/>
            <person name="Garlena R.A."/>
            <person name="Russell D.A."/>
            <person name="Pope W.H."/>
            <person name="Jacobs-Sera D."/>
            <person name="Hendrix R.W."/>
            <person name="Hatfull G.F."/>
        </authorList>
    </citation>
    <scope>NUCLEOTIDE SEQUENCE [LARGE SCALE GENOMIC DNA]</scope>
</reference>
<gene>
    <name evidence="2" type="primary">23</name>
    <name evidence="2" type="ORF">SEA_PINNIE_23</name>
</gene>
<accession>A0A482J8G8</accession>
<dbReference type="RefSeq" id="YP_010051758.1">
    <property type="nucleotide sequence ID" value="NC_054447.1"/>
</dbReference>
<dbReference type="GeneID" id="63926251"/>
<dbReference type="Pfam" id="PF21722">
    <property type="entry name" value="Gly_rich_2"/>
    <property type="match status" value="1"/>
</dbReference>
<evidence type="ECO:0000313" key="2">
    <source>
        <dbReference type="EMBL" id="QBP30237.1"/>
    </source>
</evidence>
<sequence>MGGKVHDRKQLVVDRSPTKQLAVEVGRFKTPTPIDMVASFAKALEDYGLEALEQVTGLDLTGLKQALDNLKALLGGVDLFGAGGFDPAAAVAQFFASIPASVLATLGGDWGALLAKLTGGATGGSDPLTALANFFKMELGAPITAGRLPLIPLAHIRNVQPNLLNDPSFDDEETLIGFPDWDWDDTTGRTRAGCAYTMADGQTHVLRSNPVEVGPDDVIDVEVYAQWVGLTVTGAGAVQLAIAAYRADDTLIGGTPAVVASAGGAGSSGGWVKLSHDDWEVPDDAAYVVLELTLTTAATAGALRFDDASLSKNGELPQSYVSGLTETLTQINAKIQAVLNKAWEAVFGDEEGAIDRTADELAEALKNIPAANVIGVGAATLVDTVTDILDNVWRGFTRQPVTSTKSIADVANAATNTSETADTGLQVGEWNNAVLGIRDNTPLSGGVDPTAVAMFDRPQAIGGDLPFLTVTSAAVPIAFWTSPNDAKRGSIQFVARVSGSVTAFYLDYYSVDRATQAVTLLHSSPDQVPKLAAGWGNIRYDMAANLRVDSAHGDVLAVGFRVAGTGNVQVAGRLDNATWPADATQIPRRPSATRAGVGNTTLGALTWSGDTPWVALGIVEGDVAPPYFAPRTTQIGAAGAYAYEIPSWAKFVDRITVSDGGGGAGGNGGVGIAGEGGDAGIWEAETLERGVDFPTAGAVLTGTIGNGGNAGARESNGGNGAGVTRNAIAGGKAAALTPGGAGGTGEGTDSNYVRGDSPGNFVYRGVTYVGGGRANGGSGNGEAGQPAGGGGGGGQGGFYTVAWPGGKGARGDVWFVARQS</sequence>
<dbReference type="KEGG" id="vg:63926251"/>
<keyword evidence="3" id="KW-1185">Reference proteome</keyword>